<reference evidence="11 12" key="1">
    <citation type="journal article" date="2018" name="Proc. Natl. Acad. Sci. U.S.A.">
        <title>Draft genome sequence of Camellia sinensis var. sinensis provides insights into the evolution of the tea genome and tea quality.</title>
        <authorList>
            <person name="Wei C."/>
            <person name="Yang H."/>
            <person name="Wang S."/>
            <person name="Zhao J."/>
            <person name="Liu C."/>
            <person name="Gao L."/>
            <person name="Xia E."/>
            <person name="Lu Y."/>
            <person name="Tai Y."/>
            <person name="She G."/>
            <person name="Sun J."/>
            <person name="Cao H."/>
            <person name="Tong W."/>
            <person name="Gao Q."/>
            <person name="Li Y."/>
            <person name="Deng W."/>
            <person name="Jiang X."/>
            <person name="Wang W."/>
            <person name="Chen Q."/>
            <person name="Zhang S."/>
            <person name="Li H."/>
            <person name="Wu J."/>
            <person name="Wang P."/>
            <person name="Li P."/>
            <person name="Shi C."/>
            <person name="Zheng F."/>
            <person name="Jian J."/>
            <person name="Huang B."/>
            <person name="Shan D."/>
            <person name="Shi M."/>
            <person name="Fang C."/>
            <person name="Yue Y."/>
            <person name="Li F."/>
            <person name="Li D."/>
            <person name="Wei S."/>
            <person name="Han B."/>
            <person name="Jiang C."/>
            <person name="Yin Y."/>
            <person name="Xia T."/>
            <person name="Zhang Z."/>
            <person name="Bennetzen J.L."/>
            <person name="Zhao S."/>
            <person name="Wan X."/>
        </authorList>
    </citation>
    <scope>NUCLEOTIDE SEQUENCE [LARGE SCALE GENOMIC DNA]</scope>
    <source>
        <strain evidence="12">cv. Shuchazao</strain>
        <tissue evidence="11">Leaf</tissue>
    </source>
</reference>
<evidence type="ECO:0000259" key="9">
    <source>
        <dbReference type="Pfam" id="PF12436"/>
    </source>
</evidence>
<evidence type="ECO:0000256" key="4">
    <source>
        <dbReference type="ARBA" id="ARBA00022670"/>
    </source>
</evidence>
<protein>
    <recommendedName>
        <fullName evidence="3">ubiquitinyl hydrolase 1</fullName>
        <ecNumber evidence="3">3.4.19.12</ecNumber>
    </recommendedName>
</protein>
<dbReference type="Gene3D" id="3.10.20.90">
    <property type="entry name" value="Phosphatidylinositol 3-kinase Catalytic Subunit, Chain A, domain 1"/>
    <property type="match status" value="1"/>
</dbReference>
<dbReference type="Pfam" id="PF14533">
    <property type="entry name" value="USP7_C2"/>
    <property type="match status" value="1"/>
</dbReference>
<evidence type="ECO:0000313" key="12">
    <source>
        <dbReference type="Proteomes" id="UP000306102"/>
    </source>
</evidence>
<evidence type="ECO:0000313" key="11">
    <source>
        <dbReference type="EMBL" id="THG12021.1"/>
    </source>
</evidence>
<feature type="domain" description="Ubiquitin carboxyl-terminal hydrolase C-terminal" evidence="10">
    <location>
        <begin position="172"/>
        <end position="247"/>
    </location>
</feature>
<evidence type="ECO:0000256" key="2">
    <source>
        <dbReference type="ARBA" id="ARBA00009085"/>
    </source>
</evidence>
<name>A0A4S4E7I6_CAMSN</name>
<keyword evidence="7" id="KW-0788">Thiol protease</keyword>
<feature type="domain" description="Ubiquitin carboxyl-terminal hydrolase 7 ICP0-binding" evidence="9">
    <location>
        <begin position="90"/>
        <end position="161"/>
    </location>
</feature>
<keyword evidence="5" id="KW-0833">Ubl conjugation pathway</keyword>
<dbReference type="STRING" id="542762.A0A4S4E7I6"/>
<evidence type="ECO:0000256" key="3">
    <source>
        <dbReference type="ARBA" id="ARBA00012759"/>
    </source>
</evidence>
<sequence>MAGTSMAWDHRRWRGGDQGKLREGEATGVLEPKQTVGQVARSPQLCQKEYKPFCHLWLDGRRRATLVEMELSYQEDNHLDDPMTLAPSPVVHFRALEKPKEDDFCLELSKLHTYDDVVEQVAHQLNVDDPSKIRLTSHNCYSQQPKPQPIKYRGVDHLSDMPVHYNQTSDILYYEVLDIPLPELQGLKTLKVAFHHATKDEVSIHTIRLPKQSTVGDVIDELKTKVELSNPNAELRLLEVFYHKIYKWKIAFLSLGRPEYLHDTNMVSSRFQKRCYGAWEQYLGLEHSDNAPKRAYAASQVRSVGSFFIPLSEWRHHAINFCLYILQDFFALLLLVYLRSDQEEATSTCVVVKKHSGVAAGKLQEGSCSRVVGAEMSSSARKM</sequence>
<dbReference type="Pfam" id="PF12436">
    <property type="entry name" value="USP7_ICP0_bdg"/>
    <property type="match status" value="1"/>
</dbReference>
<accession>A0A4S4E7I6</accession>
<feature type="compositionally biased region" description="Basic and acidic residues" evidence="8">
    <location>
        <begin position="8"/>
        <end position="25"/>
    </location>
</feature>
<dbReference type="AlphaFoldDB" id="A0A4S4E7I6"/>
<proteinExistence type="inferred from homology"/>
<keyword evidence="6" id="KW-0378">Hydrolase</keyword>
<gene>
    <name evidence="11" type="ORF">TEA_020734</name>
</gene>
<evidence type="ECO:0000256" key="8">
    <source>
        <dbReference type="SAM" id="MobiDB-lite"/>
    </source>
</evidence>
<keyword evidence="4" id="KW-0645">Protease</keyword>
<feature type="region of interest" description="Disordered" evidence="8">
    <location>
        <begin position="1"/>
        <end position="25"/>
    </location>
</feature>
<dbReference type="EMBL" id="SDRB02006776">
    <property type="protein sequence ID" value="THG12021.1"/>
    <property type="molecule type" value="Genomic_DNA"/>
</dbReference>
<evidence type="ECO:0000256" key="1">
    <source>
        <dbReference type="ARBA" id="ARBA00000707"/>
    </source>
</evidence>
<evidence type="ECO:0000259" key="10">
    <source>
        <dbReference type="Pfam" id="PF14533"/>
    </source>
</evidence>
<comment type="catalytic activity">
    <reaction evidence="1">
        <text>Thiol-dependent hydrolysis of ester, thioester, amide, peptide and isopeptide bonds formed by the C-terminal Gly of ubiquitin (a 76-residue protein attached to proteins as an intracellular targeting signal).</text>
        <dbReference type="EC" id="3.4.19.12"/>
    </reaction>
</comment>
<dbReference type="EC" id="3.4.19.12" evidence="3"/>
<evidence type="ECO:0000256" key="6">
    <source>
        <dbReference type="ARBA" id="ARBA00022801"/>
    </source>
</evidence>
<dbReference type="GO" id="GO:0006508">
    <property type="term" value="P:proteolysis"/>
    <property type="evidence" value="ECO:0007669"/>
    <property type="project" value="UniProtKB-KW"/>
</dbReference>
<dbReference type="InterPro" id="IPR024729">
    <property type="entry name" value="USP7_ICP0-binding_dom"/>
</dbReference>
<dbReference type="GO" id="GO:0004843">
    <property type="term" value="F:cysteine-type deubiquitinase activity"/>
    <property type="evidence" value="ECO:0007669"/>
    <property type="project" value="UniProtKB-EC"/>
</dbReference>
<dbReference type="InterPro" id="IPR029346">
    <property type="entry name" value="USP_C"/>
</dbReference>
<evidence type="ECO:0000256" key="7">
    <source>
        <dbReference type="ARBA" id="ARBA00022807"/>
    </source>
</evidence>
<keyword evidence="12" id="KW-1185">Reference proteome</keyword>
<dbReference type="Proteomes" id="UP000306102">
    <property type="component" value="Unassembled WGS sequence"/>
</dbReference>
<evidence type="ECO:0000256" key="5">
    <source>
        <dbReference type="ARBA" id="ARBA00022786"/>
    </source>
</evidence>
<comment type="caution">
    <text evidence="11">The sequence shown here is derived from an EMBL/GenBank/DDBJ whole genome shotgun (WGS) entry which is preliminary data.</text>
</comment>
<dbReference type="FunFam" id="3.10.20.90:FF:000034">
    <property type="entry name" value="Ubiquitin carboxyl-terminal hydrolase 13"/>
    <property type="match status" value="1"/>
</dbReference>
<comment type="similarity">
    <text evidence="2">Belongs to the peptidase C19 family.</text>
</comment>
<organism evidence="11 12">
    <name type="scientific">Camellia sinensis var. sinensis</name>
    <name type="common">China tea</name>
    <dbReference type="NCBI Taxonomy" id="542762"/>
    <lineage>
        <taxon>Eukaryota</taxon>
        <taxon>Viridiplantae</taxon>
        <taxon>Streptophyta</taxon>
        <taxon>Embryophyta</taxon>
        <taxon>Tracheophyta</taxon>
        <taxon>Spermatophyta</taxon>
        <taxon>Magnoliopsida</taxon>
        <taxon>eudicotyledons</taxon>
        <taxon>Gunneridae</taxon>
        <taxon>Pentapetalae</taxon>
        <taxon>asterids</taxon>
        <taxon>Ericales</taxon>
        <taxon>Theaceae</taxon>
        <taxon>Camellia</taxon>
    </lineage>
</organism>